<gene>
    <name evidence="6" type="ORF">J3Q64DRAFT_1668161</name>
</gene>
<evidence type="ECO:0000313" key="7">
    <source>
        <dbReference type="Proteomes" id="UP001448207"/>
    </source>
</evidence>
<dbReference type="Pfam" id="PF13874">
    <property type="entry name" value="Nup54"/>
    <property type="match status" value="1"/>
</dbReference>
<evidence type="ECO:0000313" key="6">
    <source>
        <dbReference type="EMBL" id="KAL0073776.1"/>
    </source>
</evidence>
<proteinExistence type="predicted"/>
<evidence type="ECO:0000256" key="4">
    <source>
        <dbReference type="SAM" id="MobiDB-lite"/>
    </source>
</evidence>
<dbReference type="InterPro" id="IPR025712">
    <property type="entry name" value="Nup54_alpha-helical_dom"/>
</dbReference>
<evidence type="ECO:0000256" key="1">
    <source>
        <dbReference type="ARBA" id="ARBA00004123"/>
    </source>
</evidence>
<evidence type="ECO:0000259" key="5">
    <source>
        <dbReference type="Pfam" id="PF13874"/>
    </source>
</evidence>
<keyword evidence="2" id="KW-0813">Transport</keyword>
<sequence length="490" mass="52110">MAFNFGATTSQSFTGFGGAAPQANPPGHSSAGTLFGTGASLNTTANQSFGANPTTSAPNPAGAAGGGFSFGNNSTQTAPAAGGFSFGNNSTPAPAAGGGFSFGNNSTPAPAAGGFSFGNNSTPISTPASAAAGGFSFGAPAATNSTSTFNFGANNNNNTTTATSAPGSFSFGNTATNTSGVGAGAGAGIGSFSFGANNTTAPTTGGFSFGAKPQQQTTSFFGQPQQQQQQQAVTAPQPEKTWEELAIIRAKWDPSSPLCGFKHYFYNQVPPNEIRFYVRPPNQDEKLWDEAIRNNPDPSCMVPVLVVGFDDLLKRINIQNEQTTLHREKVQEAQERLAMAEHQLVLNTKVKMQAHWRRSMDLTKRLLRLMRYSQVLRFSGTPLYKTEETLQKQMEKLSSKTDGVEHMQAKINMLSFKLQAIKRERESREASNNEVWKSADEGGALNIAKILETMQQEMKTVIDILQKDCDDIEAVEAGLKIPSHSKGIEW</sequence>
<keyword evidence="7" id="KW-1185">Reference proteome</keyword>
<reference evidence="6 7" key="1">
    <citation type="submission" date="2024-04" db="EMBL/GenBank/DDBJ databases">
        <title>Symmetric and asymmetric DNA N6-adenine methylation regulates different biological responses in Mucorales.</title>
        <authorList>
            <consortium name="Lawrence Berkeley National Laboratory"/>
            <person name="Lax C."/>
            <person name="Mondo S.J."/>
            <person name="Osorio-Concepcion M."/>
            <person name="Muszewska A."/>
            <person name="Corrochano-Luque M."/>
            <person name="Gutierrez G."/>
            <person name="Riley R."/>
            <person name="Lipzen A."/>
            <person name="Guo J."/>
            <person name="Hundley H."/>
            <person name="Amirebrahimi M."/>
            <person name="Ng V."/>
            <person name="Lorenzo-Gutierrez D."/>
            <person name="Binder U."/>
            <person name="Yang J."/>
            <person name="Song Y."/>
            <person name="Canovas D."/>
            <person name="Navarro E."/>
            <person name="Freitag M."/>
            <person name="Gabaldon T."/>
            <person name="Grigoriev I.V."/>
            <person name="Corrochano L.M."/>
            <person name="Nicolas F.E."/>
            <person name="Garre V."/>
        </authorList>
    </citation>
    <scope>NUCLEOTIDE SEQUENCE [LARGE SCALE GENOMIC DNA]</scope>
    <source>
        <strain evidence="6 7">L51</strain>
    </source>
</reference>
<accession>A0ABR3AJ16</accession>
<evidence type="ECO:0000256" key="2">
    <source>
        <dbReference type="ARBA" id="ARBA00022448"/>
    </source>
</evidence>
<dbReference type="PANTHER" id="PTHR13000">
    <property type="entry name" value="NUCLEOPORIN P54"/>
    <property type="match status" value="1"/>
</dbReference>
<dbReference type="Proteomes" id="UP001448207">
    <property type="component" value="Unassembled WGS sequence"/>
</dbReference>
<feature type="region of interest" description="Disordered" evidence="4">
    <location>
        <begin position="16"/>
        <end position="70"/>
    </location>
</feature>
<dbReference type="InterPro" id="IPR024864">
    <property type="entry name" value="Nup54/Nup57/Nup44"/>
</dbReference>
<keyword evidence="3" id="KW-0539">Nucleus</keyword>
<comment type="subcellular location">
    <subcellularLocation>
        <location evidence="1">Nucleus</location>
    </subcellularLocation>
</comment>
<dbReference type="Gene3D" id="1.20.5.490">
    <property type="entry name" value="Single helix bin"/>
    <property type="match status" value="1"/>
</dbReference>
<feature type="compositionally biased region" description="Low complexity" evidence="4">
    <location>
        <begin position="50"/>
        <end position="62"/>
    </location>
</feature>
<dbReference type="EMBL" id="JBCLYO010000051">
    <property type="protein sequence ID" value="KAL0073776.1"/>
    <property type="molecule type" value="Genomic_DNA"/>
</dbReference>
<comment type="caution">
    <text evidence="6">The sequence shown here is derived from an EMBL/GenBank/DDBJ whole genome shotgun (WGS) entry which is preliminary data.</text>
</comment>
<feature type="domain" description="Nucleoporin Nup54 alpha-helical" evidence="5">
    <location>
        <begin position="279"/>
        <end position="415"/>
    </location>
</feature>
<organism evidence="6 7">
    <name type="scientific">Phycomyces blakesleeanus</name>
    <dbReference type="NCBI Taxonomy" id="4837"/>
    <lineage>
        <taxon>Eukaryota</taxon>
        <taxon>Fungi</taxon>
        <taxon>Fungi incertae sedis</taxon>
        <taxon>Mucoromycota</taxon>
        <taxon>Mucoromycotina</taxon>
        <taxon>Mucoromycetes</taxon>
        <taxon>Mucorales</taxon>
        <taxon>Phycomycetaceae</taxon>
        <taxon>Phycomyces</taxon>
    </lineage>
</organism>
<protein>
    <submittedName>
        <fullName evidence="6">Nucleoporin complex subunit 54-domain-containing protein</fullName>
    </submittedName>
</protein>
<feature type="compositionally biased region" description="Polar residues" evidence="4">
    <location>
        <begin position="39"/>
        <end position="49"/>
    </location>
</feature>
<name>A0ABR3AJ16_PHYBL</name>
<dbReference type="PANTHER" id="PTHR13000:SF0">
    <property type="entry name" value="NUCLEOPORIN P54"/>
    <property type="match status" value="1"/>
</dbReference>
<evidence type="ECO:0000256" key="3">
    <source>
        <dbReference type="ARBA" id="ARBA00023242"/>
    </source>
</evidence>